<proteinExistence type="predicted"/>
<organism evidence="2 3">
    <name type="scientific">Leptospira interrogans str. UI 12758</name>
    <dbReference type="NCBI Taxonomy" id="1049938"/>
    <lineage>
        <taxon>Bacteria</taxon>
        <taxon>Pseudomonadati</taxon>
        <taxon>Spirochaetota</taxon>
        <taxon>Spirochaetia</taxon>
        <taxon>Leptospirales</taxon>
        <taxon>Leptospiraceae</taxon>
        <taxon>Leptospira</taxon>
    </lineage>
</organism>
<dbReference type="SUPFAM" id="SSF55729">
    <property type="entry name" value="Acyl-CoA N-acyltransferases (Nat)"/>
    <property type="match status" value="1"/>
</dbReference>
<evidence type="ECO:0000313" key="3">
    <source>
        <dbReference type="Proteomes" id="UP000001340"/>
    </source>
</evidence>
<accession>A0A0E2D097</accession>
<reference evidence="2 3" key="1">
    <citation type="submission" date="2012-10" db="EMBL/GenBank/DDBJ databases">
        <authorList>
            <person name="Harkins D.M."/>
            <person name="Durkin A.S."/>
            <person name="Brinkac L.M."/>
            <person name="Haft D.H."/>
            <person name="Selengut J.D."/>
            <person name="Sanka R."/>
            <person name="DePew J."/>
            <person name="Purushe J."/>
            <person name="Chanthongthip A."/>
            <person name="Lattana O."/>
            <person name="Phetsouvanh R."/>
            <person name="Newton P.N."/>
            <person name="Vinetz J.M."/>
            <person name="Sutton G.G."/>
            <person name="Nierman W.C."/>
            <person name="Fouts D.E."/>
        </authorList>
    </citation>
    <scope>NUCLEOTIDE SEQUENCE [LARGE SCALE GENOMIC DNA]</scope>
    <source>
        <strain evidence="2 3">UI 12758</strain>
    </source>
</reference>
<evidence type="ECO:0000313" key="2">
    <source>
        <dbReference type="EMBL" id="EKR53407.1"/>
    </source>
</evidence>
<gene>
    <name evidence="2" type="ORF">LEP1GSC105_4807</name>
</gene>
<dbReference type="InterPro" id="IPR016181">
    <property type="entry name" value="Acyl_CoA_acyltransferase"/>
</dbReference>
<dbReference type="GO" id="GO:0016747">
    <property type="term" value="F:acyltransferase activity, transferring groups other than amino-acyl groups"/>
    <property type="evidence" value="ECO:0007669"/>
    <property type="project" value="InterPro"/>
</dbReference>
<dbReference type="Proteomes" id="UP000001340">
    <property type="component" value="Unassembled WGS sequence"/>
</dbReference>
<feature type="domain" description="N-acetyltransferase" evidence="1">
    <location>
        <begin position="48"/>
        <end position="144"/>
    </location>
</feature>
<sequence length="144" mass="17224">MLDLFGRSKRNDSEVKEFQIKKSNPTIFIYLNIYYFECYEFNFELELVEIRRVYTCEELSEFAKINAMSWDPLDVNVLDFYEQNQELFLEENCPLRFYLGFTDGIPIVTCEASYDKDTVGFYNICTRQEFRKRGYASHILKCAL</sequence>
<protein>
    <recommendedName>
        <fullName evidence="1">N-acetyltransferase domain-containing protein</fullName>
    </recommendedName>
</protein>
<dbReference type="EMBL" id="AHNR02000065">
    <property type="protein sequence ID" value="EKR53407.1"/>
    <property type="molecule type" value="Genomic_DNA"/>
</dbReference>
<dbReference type="PROSITE" id="PS51186">
    <property type="entry name" value="GNAT"/>
    <property type="match status" value="1"/>
</dbReference>
<dbReference type="AlphaFoldDB" id="A0A0E2D097"/>
<comment type="caution">
    <text evidence="2">The sequence shown here is derived from an EMBL/GenBank/DDBJ whole genome shotgun (WGS) entry which is preliminary data.</text>
</comment>
<name>A0A0E2D097_LEPIR</name>
<evidence type="ECO:0000259" key="1">
    <source>
        <dbReference type="PROSITE" id="PS51186"/>
    </source>
</evidence>
<dbReference type="Gene3D" id="3.40.630.30">
    <property type="match status" value="1"/>
</dbReference>
<dbReference type="InterPro" id="IPR000182">
    <property type="entry name" value="GNAT_dom"/>
</dbReference>